<dbReference type="SMART" id="SM00939">
    <property type="entry name" value="PepX_C"/>
    <property type="match status" value="1"/>
</dbReference>
<accession>A0A543KLF1</accession>
<keyword evidence="5" id="KW-1185">Reference proteome</keyword>
<dbReference type="InterPro" id="IPR029058">
    <property type="entry name" value="AB_hydrolase_fold"/>
</dbReference>
<dbReference type="NCBIfam" id="TIGR00976">
    <property type="entry name" value="CocE_NonD"/>
    <property type="match status" value="1"/>
</dbReference>
<comment type="caution">
    <text evidence="4">The sequence shown here is derived from an EMBL/GenBank/DDBJ whole genome shotgun (WGS) entry which is preliminary data.</text>
</comment>
<dbReference type="Gene3D" id="2.60.120.260">
    <property type="entry name" value="Galactose-binding domain-like"/>
    <property type="match status" value="1"/>
</dbReference>
<dbReference type="Pfam" id="PF02129">
    <property type="entry name" value="Peptidase_S15"/>
    <property type="match status" value="1"/>
</dbReference>
<dbReference type="SUPFAM" id="SSF53474">
    <property type="entry name" value="alpha/beta-Hydrolases"/>
    <property type="match status" value="1"/>
</dbReference>
<evidence type="ECO:0000313" key="5">
    <source>
        <dbReference type="Proteomes" id="UP000315133"/>
    </source>
</evidence>
<name>A0A543KLF1_9MICO</name>
<dbReference type="GO" id="GO:0008239">
    <property type="term" value="F:dipeptidyl-peptidase activity"/>
    <property type="evidence" value="ECO:0007669"/>
    <property type="project" value="InterPro"/>
</dbReference>
<keyword evidence="2" id="KW-0732">Signal</keyword>
<gene>
    <name evidence="4" type="ORF">FB476_0765</name>
</gene>
<proteinExistence type="predicted"/>
<reference evidence="4 5" key="1">
    <citation type="submission" date="2019-06" db="EMBL/GenBank/DDBJ databases">
        <title>Sequencing the genomes of 1000 actinobacteria strains.</title>
        <authorList>
            <person name="Klenk H.-P."/>
        </authorList>
    </citation>
    <scope>NUCLEOTIDE SEQUENCE [LARGE SCALE GENOMIC DNA]</scope>
    <source>
        <strain evidence="4 5">DSM 12362</strain>
    </source>
</reference>
<feature type="chain" id="PRO_5038452082" evidence="2">
    <location>
        <begin position="22"/>
        <end position="631"/>
    </location>
</feature>
<dbReference type="Gene3D" id="1.10.246.70">
    <property type="match status" value="1"/>
</dbReference>
<evidence type="ECO:0000256" key="2">
    <source>
        <dbReference type="SAM" id="SignalP"/>
    </source>
</evidence>
<dbReference type="InterPro" id="IPR008979">
    <property type="entry name" value="Galactose-bd-like_sf"/>
</dbReference>
<sequence length="631" mass="68578">MQKKILALVGSVAVIAPTALGTVGAAAATDENPPVTLVDGVTAPVYDYADAIRETVWVDAPDLDGDGQRERVATDIIRPRELDGSAKVPVIMDASPYYLSSGRGNEAERKQYDANGVPTKFPLFYDNYFVPRGYAFVAVDMAGTARSTGCTDQGGLSDIESVKAVVEWLNGDAIAYDAEGKTVNADWSNGKTGMIGKSYDGTLANGVAASGVEGLRTIVPIGAISSWYDYNRYQNAVKSFNYPSSLSRSIANNRTIPTDCSARLNWMNANDGDETGEYTDFWAERDYREGPYYDASKVKASVFIMHGLQDNNVKMRNASKWWEDLGEHGVTRKMWLTRLGHVDPFDSEREVWVDTLHRWFDHELMDIPNGILKEPAVSVEVAPDRWEHSKTWPISSARTQALRLHSDGTMMLGKQDRGTASYTNLGTMSENAAIALGDNANRLLFLTGTTKHELRVSGTPTVDLNVTHPSAVGQVSVMLVDYGRMDRILSTGDGAMTTTTETCWGESTAQDDACYYEMAKRIGPTELQVLARGWARLDGAGTHQVQVELQANDVVVPAGHQLGLVISGARNGVVTVDSSRNTYTVDLSQSQLNLPVSGPMSGFGPGKLTAKDTENLSPGTLPAMNRMVFPV</sequence>
<dbReference type="EMBL" id="VFPU01000001">
    <property type="protein sequence ID" value="TQM95915.1"/>
    <property type="molecule type" value="Genomic_DNA"/>
</dbReference>
<feature type="domain" description="Xaa-Pro dipeptidyl-peptidase C-terminal" evidence="3">
    <location>
        <begin position="357"/>
        <end position="593"/>
    </location>
</feature>
<dbReference type="InterPro" id="IPR000383">
    <property type="entry name" value="Xaa-Pro-like_dom"/>
</dbReference>
<evidence type="ECO:0000313" key="4">
    <source>
        <dbReference type="EMBL" id="TQM95915.1"/>
    </source>
</evidence>
<dbReference type="InterPro" id="IPR013736">
    <property type="entry name" value="Xaa-Pro_dipept_C"/>
</dbReference>
<dbReference type="AlphaFoldDB" id="A0A543KLF1"/>
<dbReference type="InterPro" id="IPR005674">
    <property type="entry name" value="CocE/Ser_esterase"/>
</dbReference>
<protein>
    <submittedName>
        <fullName evidence="4">X-Pro dipeptidyl-peptidase</fullName>
    </submittedName>
</protein>
<evidence type="ECO:0000256" key="1">
    <source>
        <dbReference type="ARBA" id="ARBA00022801"/>
    </source>
</evidence>
<dbReference type="Gene3D" id="3.40.50.1820">
    <property type="entry name" value="alpha/beta hydrolase"/>
    <property type="match status" value="1"/>
</dbReference>
<dbReference type="Proteomes" id="UP000315133">
    <property type="component" value="Unassembled WGS sequence"/>
</dbReference>
<keyword evidence="1" id="KW-0378">Hydrolase</keyword>
<dbReference type="Pfam" id="PF08530">
    <property type="entry name" value="PepX_C"/>
    <property type="match status" value="1"/>
</dbReference>
<dbReference type="SUPFAM" id="SSF49785">
    <property type="entry name" value="Galactose-binding domain-like"/>
    <property type="match status" value="1"/>
</dbReference>
<feature type="signal peptide" evidence="2">
    <location>
        <begin position="1"/>
        <end position="21"/>
    </location>
</feature>
<dbReference type="RefSeq" id="WP_170233513.1">
    <property type="nucleotide sequence ID" value="NZ_BAAAIL010000003.1"/>
</dbReference>
<organism evidence="4 5">
    <name type="scientific">Ornithinimicrobium humiphilum</name>
    <dbReference type="NCBI Taxonomy" id="125288"/>
    <lineage>
        <taxon>Bacteria</taxon>
        <taxon>Bacillati</taxon>
        <taxon>Actinomycetota</taxon>
        <taxon>Actinomycetes</taxon>
        <taxon>Micrococcales</taxon>
        <taxon>Ornithinimicrobiaceae</taxon>
        <taxon>Ornithinimicrobium</taxon>
    </lineage>
</organism>
<evidence type="ECO:0000259" key="3">
    <source>
        <dbReference type="SMART" id="SM00939"/>
    </source>
</evidence>